<evidence type="ECO:0000313" key="2">
    <source>
        <dbReference type="EMBL" id="KFB70618.1"/>
    </source>
</evidence>
<proteinExistence type="predicted"/>
<dbReference type="EMBL" id="JDVG02000672">
    <property type="protein sequence ID" value="KFB70618.1"/>
    <property type="molecule type" value="Genomic_DNA"/>
</dbReference>
<protein>
    <submittedName>
        <fullName evidence="2">Uncharacterized protein</fullName>
    </submittedName>
</protein>
<sequence>MHKATAREIDAELVVAQGTASLRQADFENPIGTIDDVDRLDGAICLGQGIEHDAQLGCVHPRLTADIVSQEAKMRRKFREKSVDLRRRRCAERTDLGLHTSVETRQENAEQHCDERQDGQRDQRRQSKRQPES</sequence>
<organism evidence="2 3">
    <name type="scientific">Candidatus Accumulibacter phosphatis</name>
    <dbReference type="NCBI Taxonomy" id="327160"/>
    <lineage>
        <taxon>Bacteria</taxon>
        <taxon>Pseudomonadati</taxon>
        <taxon>Pseudomonadota</taxon>
        <taxon>Betaproteobacteria</taxon>
        <taxon>Candidatus Accumulibacter</taxon>
    </lineage>
</organism>
<reference evidence="2 3" key="1">
    <citation type="submission" date="2014-02" db="EMBL/GenBank/DDBJ databases">
        <title>Expanding our view of genomic diversity in Candidatus Accumulibacter clades.</title>
        <authorList>
            <person name="Skennerton C.T."/>
            <person name="Barr J.J."/>
            <person name="Slater F.R."/>
            <person name="Bond P.L."/>
            <person name="Tyson G.W."/>
        </authorList>
    </citation>
    <scope>NUCLEOTIDE SEQUENCE [LARGE SCALE GENOMIC DNA]</scope>
    <source>
        <strain evidence="3">BA-91</strain>
    </source>
</reference>
<dbReference type="Proteomes" id="UP000020077">
    <property type="component" value="Unassembled WGS sequence"/>
</dbReference>
<evidence type="ECO:0000256" key="1">
    <source>
        <dbReference type="SAM" id="MobiDB-lite"/>
    </source>
</evidence>
<name>A0A080LR78_9PROT</name>
<evidence type="ECO:0000313" key="3">
    <source>
        <dbReference type="Proteomes" id="UP000020077"/>
    </source>
</evidence>
<comment type="caution">
    <text evidence="2">The sequence shown here is derived from an EMBL/GenBank/DDBJ whole genome shotgun (WGS) entry which is preliminary data.</text>
</comment>
<dbReference type="AlphaFoldDB" id="A0A080LR78"/>
<accession>A0A080LR78</accession>
<feature type="region of interest" description="Disordered" evidence="1">
    <location>
        <begin position="94"/>
        <end position="133"/>
    </location>
</feature>
<gene>
    <name evidence="2" type="ORF">AW09_004281</name>
</gene>